<keyword evidence="1" id="KW-0694">RNA-binding</keyword>
<dbReference type="InterPro" id="IPR035979">
    <property type="entry name" value="RBD_domain_sf"/>
</dbReference>
<dbReference type="InterPro" id="IPR000504">
    <property type="entry name" value="RRM_dom"/>
</dbReference>
<reference evidence="3" key="1">
    <citation type="journal article" date="2023" name="Plant J.">
        <title>Genome sequences and population genomics provide insights into the demographic history, inbreeding, and mutation load of two 'living fossil' tree species of Dipteronia.</title>
        <authorList>
            <person name="Feng Y."/>
            <person name="Comes H.P."/>
            <person name="Chen J."/>
            <person name="Zhu S."/>
            <person name="Lu R."/>
            <person name="Zhang X."/>
            <person name="Li P."/>
            <person name="Qiu J."/>
            <person name="Olsen K.M."/>
            <person name="Qiu Y."/>
        </authorList>
    </citation>
    <scope>NUCLEOTIDE SEQUENCE</scope>
    <source>
        <strain evidence="3">NBL</strain>
    </source>
</reference>
<organism evidence="3 4">
    <name type="scientific">Dipteronia sinensis</name>
    <dbReference type="NCBI Taxonomy" id="43782"/>
    <lineage>
        <taxon>Eukaryota</taxon>
        <taxon>Viridiplantae</taxon>
        <taxon>Streptophyta</taxon>
        <taxon>Embryophyta</taxon>
        <taxon>Tracheophyta</taxon>
        <taxon>Spermatophyta</taxon>
        <taxon>Magnoliopsida</taxon>
        <taxon>eudicotyledons</taxon>
        <taxon>Gunneridae</taxon>
        <taxon>Pentapetalae</taxon>
        <taxon>rosids</taxon>
        <taxon>malvids</taxon>
        <taxon>Sapindales</taxon>
        <taxon>Sapindaceae</taxon>
        <taxon>Hippocastanoideae</taxon>
        <taxon>Acereae</taxon>
        <taxon>Dipteronia</taxon>
    </lineage>
</organism>
<dbReference type="AlphaFoldDB" id="A0AAE0AB26"/>
<dbReference type="SUPFAM" id="SSF54928">
    <property type="entry name" value="RNA-binding domain, RBD"/>
    <property type="match status" value="1"/>
</dbReference>
<dbReference type="Gene3D" id="3.30.70.330">
    <property type="match status" value="1"/>
</dbReference>
<dbReference type="EMBL" id="JANJYJ010000006">
    <property type="protein sequence ID" value="KAK3206949.1"/>
    <property type="molecule type" value="Genomic_DNA"/>
</dbReference>
<keyword evidence="4" id="KW-1185">Reference proteome</keyword>
<evidence type="ECO:0000313" key="4">
    <source>
        <dbReference type="Proteomes" id="UP001281410"/>
    </source>
</evidence>
<sequence>MSERVRERSSGFRETRDFRVGLVSIFVDNLNPKVDVRCLWDVFKVFGRVRHVFLSSKVSVRRSKFAFIRFQTVDEASKVAKSTHGMLVYWWAIVSKVEFQNNIKEKKSYLEVVSEGLSVRKEREGDDYKKTISMSVEGLTPDEDWLKRSAVGVLKAFFKVSEVNQGLASRGIPFSTSYLGDKSIIWLFNSEDVRDSFINNKLLWKNCFSSMTKSCDFITPQARLAWLACMGVPLKWWSNSFFMRLGWIIGEPLLVEENTRLRKRCDKGRILAFIPYNQSWPQKVKVANGRRSFTVSVMEEVGPVDVHWLYSFLDLKEKKIGKVVLSDTNSNSERDEAGNE</sequence>
<evidence type="ECO:0000313" key="3">
    <source>
        <dbReference type="EMBL" id="KAK3206949.1"/>
    </source>
</evidence>
<dbReference type="InterPro" id="IPR012677">
    <property type="entry name" value="Nucleotide-bd_a/b_plait_sf"/>
</dbReference>
<feature type="domain" description="RRM" evidence="2">
    <location>
        <begin position="23"/>
        <end position="102"/>
    </location>
</feature>
<dbReference type="GO" id="GO:0003723">
    <property type="term" value="F:RNA binding"/>
    <property type="evidence" value="ECO:0007669"/>
    <property type="project" value="UniProtKB-UniRule"/>
</dbReference>
<accession>A0AAE0AB26</accession>
<evidence type="ECO:0000256" key="1">
    <source>
        <dbReference type="PROSITE-ProRule" id="PRU00176"/>
    </source>
</evidence>
<dbReference type="SMART" id="SM00360">
    <property type="entry name" value="RRM"/>
    <property type="match status" value="1"/>
</dbReference>
<proteinExistence type="predicted"/>
<dbReference type="CDD" id="cd00590">
    <property type="entry name" value="RRM_SF"/>
    <property type="match status" value="1"/>
</dbReference>
<gene>
    <name evidence="3" type="ORF">Dsin_020995</name>
</gene>
<dbReference type="Pfam" id="PF00076">
    <property type="entry name" value="RRM_1"/>
    <property type="match status" value="1"/>
</dbReference>
<evidence type="ECO:0000259" key="2">
    <source>
        <dbReference type="PROSITE" id="PS50102"/>
    </source>
</evidence>
<comment type="caution">
    <text evidence="3">The sequence shown here is derived from an EMBL/GenBank/DDBJ whole genome shotgun (WGS) entry which is preliminary data.</text>
</comment>
<dbReference type="Proteomes" id="UP001281410">
    <property type="component" value="Unassembled WGS sequence"/>
</dbReference>
<dbReference type="PROSITE" id="PS50102">
    <property type="entry name" value="RRM"/>
    <property type="match status" value="1"/>
</dbReference>
<name>A0AAE0AB26_9ROSI</name>
<protein>
    <recommendedName>
        <fullName evidence="2">RRM domain-containing protein</fullName>
    </recommendedName>
</protein>